<dbReference type="FunFam" id="1.10.287.4070:FF:000002">
    <property type="entry name" value="Nucleolar protein 56"/>
    <property type="match status" value="1"/>
</dbReference>
<dbReference type="Gene3D" id="1.10.287.4070">
    <property type="match status" value="1"/>
</dbReference>
<dbReference type="HOGENOM" id="CLU_015495_5_2_1"/>
<comment type="subcellular location">
    <subcellularLocation>
        <location evidence="1">Nucleus</location>
        <location evidence="1">Nucleolus</location>
    </subcellularLocation>
</comment>
<keyword evidence="3" id="KW-0690">Ribosome biogenesis</keyword>
<comment type="function">
    <text evidence="6">Required for 60S ribosomal subunit synthesis.</text>
</comment>
<evidence type="ECO:0000256" key="6">
    <source>
        <dbReference type="ARBA" id="ARBA00056216"/>
    </source>
</evidence>
<evidence type="ECO:0000313" key="10">
    <source>
        <dbReference type="Proteomes" id="UP000054097"/>
    </source>
</evidence>
<dbReference type="PANTHER" id="PTHR10894">
    <property type="entry name" value="NUCLEOLAR PROTEIN 5 NUCLEOLAR PROTEIN NOP5 NOP58"/>
    <property type="match status" value="1"/>
</dbReference>
<evidence type="ECO:0000256" key="7">
    <source>
        <dbReference type="SAM" id="MobiDB-lite"/>
    </source>
</evidence>
<dbReference type="Pfam" id="PF01798">
    <property type="entry name" value="Nop"/>
    <property type="match status" value="1"/>
</dbReference>
<dbReference type="InterPro" id="IPR002687">
    <property type="entry name" value="Nop_dom"/>
</dbReference>
<comment type="similarity">
    <text evidence="2">Belongs to the NOP5/NOP56 family.</text>
</comment>
<organism evidence="9 10">
    <name type="scientific">Serendipita vermifera MAFF 305830</name>
    <dbReference type="NCBI Taxonomy" id="933852"/>
    <lineage>
        <taxon>Eukaryota</taxon>
        <taxon>Fungi</taxon>
        <taxon>Dikarya</taxon>
        <taxon>Basidiomycota</taxon>
        <taxon>Agaricomycotina</taxon>
        <taxon>Agaricomycetes</taxon>
        <taxon>Sebacinales</taxon>
        <taxon>Serendipitaceae</taxon>
        <taxon>Serendipita</taxon>
    </lineage>
</organism>
<evidence type="ECO:0000256" key="1">
    <source>
        <dbReference type="ARBA" id="ARBA00004604"/>
    </source>
</evidence>
<name>A0A0C3B2Q0_SERVB</name>
<sequence>MAPTHILLETAGGYGVFESRLYEEIGSRTAEVQNSINDFQKFQKMVSLGLEAGDMVKAQLGLGHSYSRAKIKFNVNRSDNMIIQAIALLDQLDKDVNTFAMRVREWYGYHFPELVRLVPDNHQYARAAKFIGAKTTLTEEKLPDLVTIVGDDEVVAKNILDASRTSMGGELSDIDMLNISMFAERVISLAEYRKNLVGYLSEKMNQVAPSLTALIGERIGARLISHAGSLTNLSKYPASTVQILGAEKALFRALKTKGNTPKYGLIYHSTFIGKAGPKFKGRISRFLANKLSIASRIDCFSDNPTPKYGDALRAQVEERLTFFETGVPPQKNADAMRKVLDALGDGSDSDSGSDDEDKMAGVVTTAKAVSKSSAAGALVETANTKLGKSKDKDGKRKRKSEVEDAMEVDEEPVKKKSKKSKEDKGERSEEKKKEKKREKEKGVDAFDEPVRANFSLVWNLNN</sequence>
<dbReference type="SMART" id="SM00931">
    <property type="entry name" value="NOSIC"/>
    <property type="match status" value="1"/>
</dbReference>
<reference evidence="9 10" key="1">
    <citation type="submission" date="2014-04" db="EMBL/GenBank/DDBJ databases">
        <authorList>
            <consortium name="DOE Joint Genome Institute"/>
            <person name="Kuo A."/>
            <person name="Zuccaro A."/>
            <person name="Kohler A."/>
            <person name="Nagy L.G."/>
            <person name="Floudas D."/>
            <person name="Copeland A."/>
            <person name="Barry K.W."/>
            <person name="Cichocki N."/>
            <person name="Veneault-Fourrey C."/>
            <person name="LaButti K."/>
            <person name="Lindquist E.A."/>
            <person name="Lipzen A."/>
            <person name="Lundell T."/>
            <person name="Morin E."/>
            <person name="Murat C."/>
            <person name="Sun H."/>
            <person name="Tunlid A."/>
            <person name="Henrissat B."/>
            <person name="Grigoriev I.V."/>
            <person name="Hibbett D.S."/>
            <person name="Martin F."/>
            <person name="Nordberg H.P."/>
            <person name="Cantor M.N."/>
            <person name="Hua S.X."/>
        </authorList>
    </citation>
    <scope>NUCLEOTIDE SEQUENCE [LARGE SCALE GENOMIC DNA]</scope>
    <source>
        <strain evidence="9 10">MAFF 305830</strain>
    </source>
</reference>
<evidence type="ECO:0000256" key="2">
    <source>
        <dbReference type="ARBA" id="ARBA00009211"/>
    </source>
</evidence>
<gene>
    <name evidence="9" type="ORF">M408DRAFT_314757</name>
</gene>
<feature type="region of interest" description="Disordered" evidence="7">
    <location>
        <begin position="385"/>
        <end position="462"/>
    </location>
</feature>
<accession>A0A0C3B2Q0</accession>
<proteinExistence type="inferred from homology"/>
<dbReference type="PANTHER" id="PTHR10894:SF0">
    <property type="entry name" value="NUCLEOLAR PROTEIN 56"/>
    <property type="match status" value="1"/>
</dbReference>
<keyword evidence="10" id="KW-1185">Reference proteome</keyword>
<dbReference type="SUPFAM" id="SSF89124">
    <property type="entry name" value="Nop domain"/>
    <property type="match status" value="1"/>
</dbReference>
<feature type="domain" description="Nop" evidence="8">
    <location>
        <begin position="207"/>
        <end position="325"/>
    </location>
</feature>
<protein>
    <recommendedName>
        <fullName evidence="5">Nucleolar protein 56</fullName>
    </recommendedName>
</protein>
<dbReference type="STRING" id="933852.A0A0C3B2Q0"/>
<evidence type="ECO:0000256" key="4">
    <source>
        <dbReference type="ARBA" id="ARBA00023242"/>
    </source>
</evidence>
<dbReference type="Pfam" id="PF08156">
    <property type="entry name" value="NOP5NT"/>
    <property type="match status" value="1"/>
</dbReference>
<dbReference type="Gene3D" id="1.10.246.90">
    <property type="entry name" value="Nop domain"/>
    <property type="match status" value="1"/>
</dbReference>
<dbReference type="InterPro" id="IPR045056">
    <property type="entry name" value="Nop56/Nop58"/>
</dbReference>
<dbReference type="OrthoDB" id="6780543at2759"/>
<evidence type="ECO:0000256" key="3">
    <source>
        <dbReference type="ARBA" id="ARBA00022517"/>
    </source>
</evidence>
<dbReference type="InterPro" id="IPR036070">
    <property type="entry name" value="Nop_dom_sf"/>
</dbReference>
<dbReference type="GO" id="GO:0031428">
    <property type="term" value="C:box C/D methylation guide snoRNP complex"/>
    <property type="evidence" value="ECO:0007669"/>
    <property type="project" value="InterPro"/>
</dbReference>
<reference evidence="10" key="2">
    <citation type="submission" date="2015-01" db="EMBL/GenBank/DDBJ databases">
        <title>Evolutionary Origins and Diversification of the Mycorrhizal Mutualists.</title>
        <authorList>
            <consortium name="DOE Joint Genome Institute"/>
            <consortium name="Mycorrhizal Genomics Consortium"/>
            <person name="Kohler A."/>
            <person name="Kuo A."/>
            <person name="Nagy L.G."/>
            <person name="Floudas D."/>
            <person name="Copeland A."/>
            <person name="Barry K.W."/>
            <person name="Cichocki N."/>
            <person name="Veneault-Fourrey C."/>
            <person name="LaButti K."/>
            <person name="Lindquist E.A."/>
            <person name="Lipzen A."/>
            <person name="Lundell T."/>
            <person name="Morin E."/>
            <person name="Murat C."/>
            <person name="Riley R."/>
            <person name="Ohm R."/>
            <person name="Sun H."/>
            <person name="Tunlid A."/>
            <person name="Henrissat B."/>
            <person name="Grigoriev I.V."/>
            <person name="Hibbett D.S."/>
            <person name="Martin F."/>
        </authorList>
    </citation>
    <scope>NUCLEOTIDE SEQUENCE [LARGE SCALE GENOMIC DNA]</scope>
    <source>
        <strain evidence="10">MAFF 305830</strain>
    </source>
</reference>
<dbReference type="InterPro" id="IPR012974">
    <property type="entry name" value="NOP58/56_N"/>
</dbReference>
<dbReference type="EMBL" id="KN824311">
    <property type="protein sequence ID" value="KIM25796.1"/>
    <property type="molecule type" value="Genomic_DNA"/>
</dbReference>
<dbReference type="GO" id="GO:0042254">
    <property type="term" value="P:ribosome biogenesis"/>
    <property type="evidence" value="ECO:0007669"/>
    <property type="project" value="UniProtKB-KW"/>
</dbReference>
<feature type="compositionally biased region" description="Basic and acidic residues" evidence="7">
    <location>
        <begin position="420"/>
        <end position="450"/>
    </location>
</feature>
<dbReference type="PROSITE" id="PS51358">
    <property type="entry name" value="NOP"/>
    <property type="match status" value="1"/>
</dbReference>
<dbReference type="InterPro" id="IPR042239">
    <property type="entry name" value="Nop_C"/>
</dbReference>
<dbReference type="AlphaFoldDB" id="A0A0C3B2Q0"/>
<evidence type="ECO:0000256" key="5">
    <source>
        <dbReference type="ARBA" id="ARBA00040742"/>
    </source>
</evidence>
<evidence type="ECO:0000259" key="8">
    <source>
        <dbReference type="PROSITE" id="PS51358"/>
    </source>
</evidence>
<dbReference type="FunFam" id="1.10.246.90:FF:000001">
    <property type="entry name" value="Nucleolar protein 56"/>
    <property type="match status" value="1"/>
</dbReference>
<dbReference type="InterPro" id="IPR012976">
    <property type="entry name" value="NOSIC"/>
</dbReference>
<evidence type="ECO:0000313" key="9">
    <source>
        <dbReference type="EMBL" id="KIM25796.1"/>
    </source>
</evidence>
<keyword evidence="4" id="KW-0539">Nucleus</keyword>
<dbReference type="GO" id="GO:0030515">
    <property type="term" value="F:snoRNA binding"/>
    <property type="evidence" value="ECO:0007669"/>
    <property type="project" value="InterPro"/>
</dbReference>
<dbReference type="Proteomes" id="UP000054097">
    <property type="component" value="Unassembled WGS sequence"/>
</dbReference>
<dbReference type="GO" id="GO:0032040">
    <property type="term" value="C:small-subunit processome"/>
    <property type="evidence" value="ECO:0007669"/>
    <property type="project" value="InterPro"/>
</dbReference>